<reference evidence="3" key="1">
    <citation type="journal article" date="2019" name="Nat. Commun.">
        <title>Expansion of phycobilisome linker gene families in mesophilic red algae.</title>
        <authorList>
            <person name="Lee J."/>
            <person name="Kim D."/>
            <person name="Bhattacharya D."/>
            <person name="Yoon H.S."/>
        </authorList>
    </citation>
    <scope>NUCLEOTIDE SEQUENCE [LARGE SCALE GENOMIC DNA]</scope>
    <source>
        <strain evidence="3">CCMP 1328</strain>
    </source>
</reference>
<sequence length="277" mass="31401">MPALFRTSTIHIVDARKHFAFLVGQAHRSAKCAGDERISLCRLSSPAFANRLPEPRLAMIEVERRVEYDDLTRGLLLEGAQLIGNERVEDVYFDTERYSVTSRDWWLRLRKRGEEKTWQLKVPAQGGMKGSAVDTYIEIEEPLEIARLISQALEGKETRTSEMAADDLGGALKFLGLRECISIETMRESHQKEFCGCMVRIDLDRCSFGYQVAELEIMVEDHADKTEMAKAAALLEDFIQAHGLQNRSAESKLLRYIKTRAPNHRRALESCGILPAS</sequence>
<gene>
    <name evidence="2" type="ORF">FVE85_2102</name>
</gene>
<feature type="domain" description="CYTH" evidence="1">
    <location>
        <begin position="59"/>
        <end position="260"/>
    </location>
</feature>
<keyword evidence="3" id="KW-1185">Reference proteome</keyword>
<dbReference type="SUPFAM" id="SSF55154">
    <property type="entry name" value="CYTH-like phosphatases"/>
    <property type="match status" value="1"/>
</dbReference>
<dbReference type="OMA" id="HWLRHRE"/>
<dbReference type="AlphaFoldDB" id="A0A5J4YZR3"/>
<dbReference type="Proteomes" id="UP000324585">
    <property type="component" value="Unassembled WGS sequence"/>
</dbReference>
<evidence type="ECO:0000313" key="2">
    <source>
        <dbReference type="EMBL" id="KAA8495947.1"/>
    </source>
</evidence>
<dbReference type="SMART" id="SM01118">
    <property type="entry name" value="CYTH"/>
    <property type="match status" value="1"/>
</dbReference>
<evidence type="ECO:0000313" key="3">
    <source>
        <dbReference type="Proteomes" id="UP000324585"/>
    </source>
</evidence>
<dbReference type="OrthoDB" id="442176at2759"/>
<dbReference type="GO" id="GO:0042357">
    <property type="term" value="P:thiamine diphosphate metabolic process"/>
    <property type="evidence" value="ECO:0007669"/>
    <property type="project" value="TreeGrafter"/>
</dbReference>
<dbReference type="InterPro" id="IPR039582">
    <property type="entry name" value="THTPA"/>
</dbReference>
<dbReference type="Pfam" id="PF01928">
    <property type="entry name" value="CYTH"/>
    <property type="match status" value="1"/>
</dbReference>
<dbReference type="Gene3D" id="2.40.320.10">
    <property type="entry name" value="Hypothetical Protein Pfu-838710-001"/>
    <property type="match status" value="1"/>
</dbReference>
<dbReference type="GO" id="GO:0000287">
    <property type="term" value="F:magnesium ion binding"/>
    <property type="evidence" value="ECO:0007669"/>
    <property type="project" value="TreeGrafter"/>
</dbReference>
<proteinExistence type="predicted"/>
<evidence type="ECO:0000259" key="1">
    <source>
        <dbReference type="PROSITE" id="PS51707"/>
    </source>
</evidence>
<dbReference type="PROSITE" id="PS51707">
    <property type="entry name" value="CYTH"/>
    <property type="match status" value="1"/>
</dbReference>
<dbReference type="GO" id="GO:0050333">
    <property type="term" value="F:thiamine triphosphate phosphatase activity"/>
    <property type="evidence" value="ECO:0007669"/>
    <property type="project" value="InterPro"/>
</dbReference>
<dbReference type="EMBL" id="VRMN01000003">
    <property type="protein sequence ID" value="KAA8495947.1"/>
    <property type="molecule type" value="Genomic_DNA"/>
</dbReference>
<dbReference type="InterPro" id="IPR033469">
    <property type="entry name" value="CYTH-like_dom_sf"/>
</dbReference>
<protein>
    <submittedName>
        <fullName evidence="2">Thiamine-triphosphatase</fullName>
    </submittedName>
</protein>
<dbReference type="PANTHER" id="PTHR14586:SF1">
    <property type="entry name" value="THIAMINE-TRIPHOSPHATASE"/>
    <property type="match status" value="1"/>
</dbReference>
<dbReference type="InterPro" id="IPR023577">
    <property type="entry name" value="CYTH_domain"/>
</dbReference>
<comment type="caution">
    <text evidence="2">The sequence shown here is derived from an EMBL/GenBank/DDBJ whole genome shotgun (WGS) entry which is preliminary data.</text>
</comment>
<accession>A0A5J4YZR3</accession>
<organism evidence="2 3">
    <name type="scientific">Porphyridium purpureum</name>
    <name type="common">Red alga</name>
    <name type="synonym">Porphyridium cruentum</name>
    <dbReference type="NCBI Taxonomy" id="35688"/>
    <lineage>
        <taxon>Eukaryota</taxon>
        <taxon>Rhodophyta</taxon>
        <taxon>Bangiophyceae</taxon>
        <taxon>Porphyridiales</taxon>
        <taxon>Porphyridiaceae</taxon>
        <taxon>Porphyridium</taxon>
    </lineage>
</organism>
<dbReference type="PANTHER" id="PTHR14586">
    <property type="entry name" value="THIAMINE-TRIPHOSPHATASE"/>
    <property type="match status" value="1"/>
</dbReference>
<name>A0A5J4YZR3_PORPP</name>